<feature type="domain" description="Gfo/Idh/MocA-like oxidoreductase N-terminal" evidence="1">
    <location>
        <begin position="1"/>
        <end position="117"/>
    </location>
</feature>
<evidence type="ECO:0000313" key="3">
    <source>
        <dbReference type="EMBL" id="SES04192.1"/>
    </source>
</evidence>
<gene>
    <name evidence="3" type="ORF">SAMN05444126_11281</name>
</gene>
<dbReference type="InterPro" id="IPR036291">
    <property type="entry name" value="NAD(P)-bd_dom_sf"/>
</dbReference>
<dbReference type="InterPro" id="IPR055170">
    <property type="entry name" value="GFO_IDH_MocA-like_dom"/>
</dbReference>
<dbReference type="PANTHER" id="PTHR43054:SF1">
    <property type="entry name" value="SCYLLO-INOSITOL 2-DEHYDROGENASE (NADP(+)) IOLU"/>
    <property type="match status" value="1"/>
</dbReference>
<dbReference type="SUPFAM" id="SSF51735">
    <property type="entry name" value="NAD(P)-binding Rossmann-fold domains"/>
    <property type="match status" value="1"/>
</dbReference>
<dbReference type="AlphaFoldDB" id="A0A1H9U4E4"/>
<dbReference type="RefSeq" id="WP_093072953.1">
    <property type="nucleotide sequence ID" value="NZ_FOGV01000012.1"/>
</dbReference>
<dbReference type="GO" id="GO:0000166">
    <property type="term" value="F:nucleotide binding"/>
    <property type="evidence" value="ECO:0007669"/>
    <property type="project" value="InterPro"/>
</dbReference>
<evidence type="ECO:0000259" key="1">
    <source>
        <dbReference type="Pfam" id="PF01408"/>
    </source>
</evidence>
<comment type="caution">
    <text evidence="3">The sequence shown here is derived from an EMBL/GenBank/DDBJ whole genome shotgun (WGS) entry which is preliminary data.</text>
</comment>
<accession>A0A1H9U4E4</accession>
<proteinExistence type="predicted"/>
<dbReference type="OrthoDB" id="9815825at2"/>
<evidence type="ECO:0000259" key="2">
    <source>
        <dbReference type="Pfam" id="PF22725"/>
    </source>
</evidence>
<dbReference type="Proteomes" id="UP000199318">
    <property type="component" value="Unassembled WGS sequence"/>
</dbReference>
<dbReference type="SUPFAM" id="SSF55347">
    <property type="entry name" value="Glyceraldehyde-3-phosphate dehydrogenase-like, C-terminal domain"/>
    <property type="match status" value="1"/>
</dbReference>
<dbReference type="Pfam" id="PF22725">
    <property type="entry name" value="GFO_IDH_MocA_C3"/>
    <property type="match status" value="1"/>
</dbReference>
<dbReference type="EMBL" id="FOGV01000012">
    <property type="protein sequence ID" value="SES04192.1"/>
    <property type="molecule type" value="Genomic_DNA"/>
</dbReference>
<dbReference type="InterPro" id="IPR000683">
    <property type="entry name" value="Gfo/Idh/MocA-like_OxRdtase_N"/>
</dbReference>
<dbReference type="Gene3D" id="3.30.360.10">
    <property type="entry name" value="Dihydrodipicolinate Reductase, domain 2"/>
    <property type="match status" value="1"/>
</dbReference>
<evidence type="ECO:0000313" key="4">
    <source>
        <dbReference type="Proteomes" id="UP000199318"/>
    </source>
</evidence>
<dbReference type="Pfam" id="PF01408">
    <property type="entry name" value="GFO_IDH_MocA"/>
    <property type="match status" value="1"/>
</dbReference>
<keyword evidence="4" id="KW-1185">Reference proteome</keyword>
<dbReference type="PANTHER" id="PTHR43054">
    <property type="match status" value="1"/>
</dbReference>
<name>A0A1H9U4E4_9BACI</name>
<organism evidence="3 4">
    <name type="scientific">Salisediminibacterium halotolerans</name>
    <dbReference type="NCBI Taxonomy" id="517425"/>
    <lineage>
        <taxon>Bacteria</taxon>
        <taxon>Bacillati</taxon>
        <taxon>Bacillota</taxon>
        <taxon>Bacilli</taxon>
        <taxon>Bacillales</taxon>
        <taxon>Bacillaceae</taxon>
        <taxon>Salisediminibacterium</taxon>
    </lineage>
</organism>
<dbReference type="Gene3D" id="3.40.50.720">
    <property type="entry name" value="NAD(P)-binding Rossmann-like Domain"/>
    <property type="match status" value="1"/>
</dbReference>
<reference evidence="4" key="1">
    <citation type="submission" date="2016-10" db="EMBL/GenBank/DDBJ databases">
        <authorList>
            <person name="de Groot N.N."/>
        </authorList>
    </citation>
    <scope>NUCLEOTIDE SEQUENCE [LARGE SCALE GENOMIC DNA]</scope>
    <source>
        <strain evidence="4">10nlg</strain>
    </source>
</reference>
<protein>
    <submittedName>
        <fullName evidence="3">Predicted dehydrogenase</fullName>
    </submittedName>
</protein>
<dbReference type="STRING" id="1464123.SAMN05444126_11281"/>
<sequence length="333" mass="36800">MRVAATGTGFIVERFLAALQAIDSWECRALYSRSREKAEPLADKYEIAAIHTSLASLAQDGEIDLVYIASPNSLHTEQALSMMEAGKHVICEKPLAANVSEAKKMIKKAAEQGVYLFEAITTIHLPNYRAISEMLAEIGDIKLVQCNYSQYSSRYDKFKAGEIPNVFNPQFAGGALQDINTYNFHFIAGLFNKPEEITYTANRAANGIDTSGIAVMRYSGFAAECTGAKDCAGLNFALIQGDRGWIHVENGVNGCERIHLHQNGETKTINEQTEDNLLIDELRAFQTIMNSKDIKRYDELTAHSLTVMEMLTEARMSAGIYFPADEKGDNNCG</sequence>
<feature type="domain" description="GFO/IDH/MocA-like oxidoreductase" evidence="2">
    <location>
        <begin position="129"/>
        <end position="246"/>
    </location>
</feature>